<keyword evidence="3" id="KW-1185">Reference proteome</keyword>
<dbReference type="RefSeq" id="WP_234044514.1">
    <property type="nucleotide sequence ID" value="NZ_JAENII010000003.1"/>
</dbReference>
<proteinExistence type="predicted"/>
<feature type="transmembrane region" description="Helical" evidence="1">
    <location>
        <begin position="168"/>
        <end position="189"/>
    </location>
</feature>
<protein>
    <submittedName>
        <fullName evidence="2">Uncharacterized protein</fullName>
    </submittedName>
</protein>
<reference evidence="2" key="1">
    <citation type="submission" date="2021-01" db="EMBL/GenBank/DDBJ databases">
        <title>Modified the classification status of verrucomicrobia.</title>
        <authorList>
            <person name="Feng X."/>
        </authorList>
    </citation>
    <scope>NUCLEOTIDE SEQUENCE</scope>
    <source>
        <strain evidence="2">KCTC 22201</strain>
    </source>
</reference>
<accession>A0A934RBH7</accession>
<dbReference type="AlphaFoldDB" id="A0A934RBH7"/>
<evidence type="ECO:0000313" key="3">
    <source>
        <dbReference type="Proteomes" id="UP000658278"/>
    </source>
</evidence>
<sequence>MLDRPRMDDPELDPYATPHCDMADEAPAGTWFVQDGRLLFRHEAVLPEVDLLTGREDVPLVSSTRVFEATSGGRSAWLYVGVMALAVTAVAVRRAVDLNLILAIAGLIAVSYLIGLLVKRSVACGVIHFHMAEQEPSGPNWRRWLQLALATVGIGFFLGTVFTDSLKWMFWGFGVMSSCLVMLVVVRLAPGGLKCTGEHDGWFVLEGIPDEGLRSLAWRQHAVDSYREHE</sequence>
<keyword evidence="1" id="KW-0812">Transmembrane</keyword>
<feature type="transmembrane region" description="Helical" evidence="1">
    <location>
        <begin position="144"/>
        <end position="162"/>
    </location>
</feature>
<evidence type="ECO:0000313" key="2">
    <source>
        <dbReference type="EMBL" id="MBK1826557.1"/>
    </source>
</evidence>
<dbReference type="Proteomes" id="UP000658278">
    <property type="component" value="Unassembled WGS sequence"/>
</dbReference>
<gene>
    <name evidence="2" type="ORF">JIN81_05980</name>
</gene>
<dbReference type="EMBL" id="JAENII010000003">
    <property type="protein sequence ID" value="MBK1826557.1"/>
    <property type="molecule type" value="Genomic_DNA"/>
</dbReference>
<organism evidence="2 3">
    <name type="scientific">Haloferula rosea</name>
    <dbReference type="NCBI Taxonomy" id="490093"/>
    <lineage>
        <taxon>Bacteria</taxon>
        <taxon>Pseudomonadati</taxon>
        <taxon>Verrucomicrobiota</taxon>
        <taxon>Verrucomicrobiia</taxon>
        <taxon>Verrucomicrobiales</taxon>
        <taxon>Verrucomicrobiaceae</taxon>
        <taxon>Haloferula</taxon>
    </lineage>
</organism>
<feature type="transmembrane region" description="Helical" evidence="1">
    <location>
        <begin position="98"/>
        <end position="118"/>
    </location>
</feature>
<keyword evidence="1" id="KW-1133">Transmembrane helix</keyword>
<name>A0A934RBH7_9BACT</name>
<feature type="transmembrane region" description="Helical" evidence="1">
    <location>
        <begin position="75"/>
        <end position="92"/>
    </location>
</feature>
<evidence type="ECO:0000256" key="1">
    <source>
        <dbReference type="SAM" id="Phobius"/>
    </source>
</evidence>
<comment type="caution">
    <text evidence="2">The sequence shown here is derived from an EMBL/GenBank/DDBJ whole genome shotgun (WGS) entry which is preliminary data.</text>
</comment>
<keyword evidence="1" id="KW-0472">Membrane</keyword>